<dbReference type="AlphaFoldDB" id="A0A8S0S3A6"/>
<organism evidence="1 2">
    <name type="scientific">Olea europaea subsp. europaea</name>
    <dbReference type="NCBI Taxonomy" id="158383"/>
    <lineage>
        <taxon>Eukaryota</taxon>
        <taxon>Viridiplantae</taxon>
        <taxon>Streptophyta</taxon>
        <taxon>Embryophyta</taxon>
        <taxon>Tracheophyta</taxon>
        <taxon>Spermatophyta</taxon>
        <taxon>Magnoliopsida</taxon>
        <taxon>eudicotyledons</taxon>
        <taxon>Gunneridae</taxon>
        <taxon>Pentapetalae</taxon>
        <taxon>asterids</taxon>
        <taxon>lamiids</taxon>
        <taxon>Lamiales</taxon>
        <taxon>Oleaceae</taxon>
        <taxon>Oleeae</taxon>
        <taxon>Olea</taxon>
    </lineage>
</organism>
<evidence type="ECO:0000313" key="1">
    <source>
        <dbReference type="EMBL" id="CAA2986266.1"/>
    </source>
</evidence>
<name>A0A8S0S3A6_OLEEU</name>
<keyword evidence="2" id="KW-1185">Reference proteome</keyword>
<sequence length="105" mass="11477">MGRLVTRPEPTRLLESIITRSIHVSNFQTLAIITHLSSLFSTGAIAASRQSAVGSRQSLLQLAGDADSTSTLPVHRQVRHYCERLPLLLRLCRVPTEAGSCPTKN</sequence>
<dbReference type="Gramene" id="OE9A112633T1">
    <property type="protein sequence ID" value="OE9A112633C1"/>
    <property type="gene ID" value="OE9A112633"/>
</dbReference>
<dbReference type="EMBL" id="CACTIH010003849">
    <property type="protein sequence ID" value="CAA2986266.1"/>
    <property type="molecule type" value="Genomic_DNA"/>
</dbReference>
<gene>
    <name evidence="1" type="ORF">OLEA9_A112633</name>
</gene>
<proteinExistence type="predicted"/>
<accession>A0A8S0S3A6</accession>
<evidence type="ECO:0000313" key="2">
    <source>
        <dbReference type="Proteomes" id="UP000594638"/>
    </source>
</evidence>
<dbReference type="Proteomes" id="UP000594638">
    <property type="component" value="Unassembled WGS sequence"/>
</dbReference>
<protein>
    <submittedName>
        <fullName evidence="1">Uncharacterized protein</fullName>
    </submittedName>
</protein>
<reference evidence="1 2" key="1">
    <citation type="submission" date="2019-12" db="EMBL/GenBank/DDBJ databases">
        <authorList>
            <person name="Alioto T."/>
            <person name="Alioto T."/>
            <person name="Gomez Garrido J."/>
        </authorList>
    </citation>
    <scope>NUCLEOTIDE SEQUENCE [LARGE SCALE GENOMIC DNA]</scope>
</reference>
<comment type="caution">
    <text evidence="1">The sequence shown here is derived from an EMBL/GenBank/DDBJ whole genome shotgun (WGS) entry which is preliminary data.</text>
</comment>